<dbReference type="PANTHER" id="PTHR15359:SF5">
    <property type="entry name" value="PURKINJE CELL PROTEIN 4-LIKE PROTEIN 1"/>
    <property type="match status" value="1"/>
</dbReference>
<proteinExistence type="inferred from homology"/>
<comment type="similarity">
    <text evidence="1">Belongs to the PCP4 family.</text>
</comment>
<feature type="region of interest" description="Disordered" evidence="2">
    <location>
        <begin position="101"/>
        <end position="125"/>
    </location>
</feature>
<dbReference type="Proteomes" id="UP000010556">
    <property type="component" value="Unassembled WGS sequence"/>
</dbReference>
<dbReference type="eggNOG" id="ENOG502SDAE">
    <property type="taxonomic scope" value="Eukaryota"/>
</dbReference>
<name>L5LX74_MYODS</name>
<dbReference type="PANTHER" id="PTHR15359">
    <property type="entry name" value="IG-LIKE DOMAIN-CONTAINING PROTEIN"/>
    <property type="match status" value="1"/>
</dbReference>
<accession>L5LX74</accession>
<dbReference type="AlphaFoldDB" id="L5LX74"/>
<dbReference type="EMBL" id="KB106589">
    <property type="protein sequence ID" value="ELK30667.1"/>
    <property type="molecule type" value="Genomic_DNA"/>
</dbReference>
<evidence type="ECO:0000256" key="1">
    <source>
        <dbReference type="ARBA" id="ARBA00038017"/>
    </source>
</evidence>
<evidence type="ECO:0000256" key="2">
    <source>
        <dbReference type="SAM" id="MobiDB-lite"/>
    </source>
</evidence>
<evidence type="ECO:0000313" key="3">
    <source>
        <dbReference type="EMBL" id="ELK30667.1"/>
    </source>
</evidence>
<evidence type="ECO:0000313" key="4">
    <source>
        <dbReference type="Proteomes" id="UP000010556"/>
    </source>
</evidence>
<dbReference type="InterPro" id="IPR052142">
    <property type="entry name" value="Calmodulin_Regulator_PCP4-like"/>
</dbReference>
<reference evidence="4" key="1">
    <citation type="journal article" date="2013" name="Science">
        <title>Comparative analysis of bat genomes provides insight into the evolution of flight and immunity.</title>
        <authorList>
            <person name="Zhang G."/>
            <person name="Cowled C."/>
            <person name="Shi Z."/>
            <person name="Huang Z."/>
            <person name="Bishop-Lilly K.A."/>
            <person name="Fang X."/>
            <person name="Wynne J.W."/>
            <person name="Xiong Z."/>
            <person name="Baker M.L."/>
            <person name="Zhao W."/>
            <person name="Tachedjian M."/>
            <person name="Zhu Y."/>
            <person name="Zhou P."/>
            <person name="Jiang X."/>
            <person name="Ng J."/>
            <person name="Yang L."/>
            <person name="Wu L."/>
            <person name="Xiao J."/>
            <person name="Feng Y."/>
            <person name="Chen Y."/>
            <person name="Sun X."/>
            <person name="Zhang Y."/>
            <person name="Marsh G.A."/>
            <person name="Crameri G."/>
            <person name="Broder C.C."/>
            <person name="Frey K.G."/>
            <person name="Wang L.F."/>
            <person name="Wang J."/>
        </authorList>
    </citation>
    <scope>NUCLEOTIDE SEQUENCE [LARGE SCALE GENOMIC DNA]</scope>
</reference>
<organism evidence="3 4">
    <name type="scientific">Myotis davidii</name>
    <name type="common">David's myotis</name>
    <dbReference type="NCBI Taxonomy" id="225400"/>
    <lineage>
        <taxon>Eukaryota</taxon>
        <taxon>Metazoa</taxon>
        <taxon>Chordata</taxon>
        <taxon>Craniata</taxon>
        <taxon>Vertebrata</taxon>
        <taxon>Euteleostomi</taxon>
        <taxon>Mammalia</taxon>
        <taxon>Eutheria</taxon>
        <taxon>Laurasiatheria</taxon>
        <taxon>Chiroptera</taxon>
        <taxon>Yangochiroptera</taxon>
        <taxon>Vespertilionidae</taxon>
        <taxon>Myotis</taxon>
    </lineage>
</organism>
<sequence>MSPELVVSLCFVGDAHSLPVGHTAEADIRVVFGGVTELPRGEENNVVVLTGEWSHSAATLSSLGEAGNAKKAEGGEEEVDIDLTAPETEKAALAIQGKFRRFQKRKKDPAPECQPRPPHSSLRSSGFHAPCLCPSIPGGDRLALGRTRSTKSFIWSGPAKALGVS</sequence>
<protein>
    <submittedName>
        <fullName evidence="3">Purkinje cell protein 4-like protein 1</fullName>
    </submittedName>
</protein>
<gene>
    <name evidence="3" type="ORF">MDA_GLEAN10004846</name>
</gene>
<keyword evidence="4" id="KW-1185">Reference proteome</keyword>